<feature type="compositionally biased region" description="Polar residues" evidence="1">
    <location>
        <begin position="55"/>
        <end position="72"/>
    </location>
</feature>
<feature type="transmembrane region" description="Helical" evidence="2">
    <location>
        <begin position="257"/>
        <end position="278"/>
    </location>
</feature>
<reference evidence="4" key="1">
    <citation type="submission" date="2017-03" db="EMBL/GenBank/DDBJ databases">
        <authorList>
            <person name="Sharma R."/>
            <person name="Thines M."/>
        </authorList>
    </citation>
    <scope>NUCLEOTIDE SEQUENCE [LARGE SCALE GENOMIC DNA]</scope>
</reference>
<feature type="transmembrane region" description="Helical" evidence="2">
    <location>
        <begin position="191"/>
        <end position="210"/>
    </location>
</feature>
<dbReference type="Proteomes" id="UP000192927">
    <property type="component" value="Unassembled WGS sequence"/>
</dbReference>
<evidence type="ECO:0000313" key="4">
    <source>
        <dbReference type="Proteomes" id="UP000192927"/>
    </source>
</evidence>
<evidence type="ECO:0000256" key="2">
    <source>
        <dbReference type="SAM" id="Phobius"/>
    </source>
</evidence>
<organism evidence="3 4">
    <name type="scientific">Lasallia pustulata</name>
    <dbReference type="NCBI Taxonomy" id="136370"/>
    <lineage>
        <taxon>Eukaryota</taxon>
        <taxon>Fungi</taxon>
        <taxon>Dikarya</taxon>
        <taxon>Ascomycota</taxon>
        <taxon>Pezizomycotina</taxon>
        <taxon>Lecanoromycetes</taxon>
        <taxon>OSLEUM clade</taxon>
        <taxon>Umbilicariomycetidae</taxon>
        <taxon>Umbilicariales</taxon>
        <taxon>Umbilicariaceae</taxon>
        <taxon>Lasallia</taxon>
    </lineage>
</organism>
<keyword evidence="2" id="KW-0812">Transmembrane</keyword>
<dbReference type="EMBL" id="FWEW01000034">
    <property type="protein sequence ID" value="SLM33380.1"/>
    <property type="molecule type" value="Genomic_DNA"/>
</dbReference>
<accession>A0A1W5CRG4</accession>
<keyword evidence="2" id="KW-0472">Membrane</keyword>
<dbReference type="AlphaFoldDB" id="A0A1W5CRG4"/>
<feature type="region of interest" description="Disordered" evidence="1">
    <location>
        <begin position="19"/>
        <end position="72"/>
    </location>
</feature>
<proteinExistence type="predicted"/>
<name>A0A1W5CRG4_9LECA</name>
<keyword evidence="4" id="KW-1185">Reference proteome</keyword>
<protein>
    <submittedName>
        <fullName evidence="3">Uncharacterized protein</fullName>
    </submittedName>
</protein>
<evidence type="ECO:0000313" key="3">
    <source>
        <dbReference type="EMBL" id="SLM33380.1"/>
    </source>
</evidence>
<keyword evidence="2" id="KW-1133">Transmembrane helix</keyword>
<evidence type="ECO:0000256" key="1">
    <source>
        <dbReference type="SAM" id="MobiDB-lite"/>
    </source>
</evidence>
<sequence>MVELPSASLQLDKQPIPTKVHSAAKPVSRINTPLDGPSYPNQRYGSAFSPLPTLESPQSYSGASTASYPPNTNLTGGLDRSVDRKHHGMLNYGGPNVLGGVEPHYYDSEKQSLSVSDFPDFRDITSRARPAAAIYNQDASTDEDSNPEDHALWILVNQYFLPLSNSSLLTRPVPQIYLSVLSPLLSILNSFYTLFALLLLILLAPFRFCTSRANFSAQIIRYFAPPLDTQLGFICSPIIPVLHKPSMLVLVNLLSPIYALGIAISAWVAAAFWCYAAILGDPDDRDSKNDGVVAVMGVRWWWEVWLSRAVH</sequence>